<keyword evidence="5 9" id="KW-0238">DNA-binding</keyword>
<dbReference type="Pfam" id="PF01272">
    <property type="entry name" value="GreA_GreB"/>
    <property type="match status" value="1"/>
</dbReference>
<dbReference type="InterPro" id="IPR023459">
    <property type="entry name" value="Tscrpt_elong_fac_GreA/B_fam"/>
</dbReference>
<dbReference type="GO" id="GO:0003677">
    <property type="term" value="F:DNA binding"/>
    <property type="evidence" value="ECO:0007669"/>
    <property type="project" value="UniProtKB-UniRule"/>
</dbReference>
<dbReference type="RefSeq" id="WP_015522791.1">
    <property type="nucleotide sequence ID" value="NZ_CABMMZ010000045.1"/>
</dbReference>
<evidence type="ECO:0000256" key="3">
    <source>
        <dbReference type="ARBA" id="ARBA00023015"/>
    </source>
</evidence>
<dbReference type="NCBIfam" id="TIGR01462">
    <property type="entry name" value="greA"/>
    <property type="match status" value="1"/>
</dbReference>
<dbReference type="Pfam" id="PF03449">
    <property type="entry name" value="GreA_GreB_N"/>
    <property type="match status" value="1"/>
</dbReference>
<evidence type="ECO:0000256" key="6">
    <source>
        <dbReference type="ARBA" id="ARBA00023163"/>
    </source>
</evidence>
<proteinExistence type="inferred from homology"/>
<protein>
    <recommendedName>
        <fullName evidence="2 9">Transcription elongation factor GreA</fullName>
    </recommendedName>
    <alternativeName>
        <fullName evidence="8 9">Transcript cleavage factor GreA</fullName>
    </alternativeName>
</protein>
<keyword evidence="3 9" id="KW-0805">Transcription regulation</keyword>
<dbReference type="Proteomes" id="UP000233425">
    <property type="component" value="Unassembled WGS sequence"/>
</dbReference>
<dbReference type="SUPFAM" id="SSF54534">
    <property type="entry name" value="FKBP-like"/>
    <property type="match status" value="1"/>
</dbReference>
<dbReference type="FunFam" id="3.10.50.30:FF:000001">
    <property type="entry name" value="Transcription elongation factor GreA"/>
    <property type="match status" value="1"/>
</dbReference>
<dbReference type="GO" id="GO:0006354">
    <property type="term" value="P:DNA-templated transcription elongation"/>
    <property type="evidence" value="ECO:0007669"/>
    <property type="project" value="TreeGrafter"/>
</dbReference>
<keyword evidence="12" id="KW-1185">Reference proteome</keyword>
<dbReference type="SUPFAM" id="SSF46557">
    <property type="entry name" value="GreA transcript cleavage protein, N-terminal domain"/>
    <property type="match status" value="1"/>
</dbReference>
<gene>
    <name evidence="9 11" type="primary">greA</name>
    <name evidence="11" type="ORF">RBATCC27255_00945</name>
</gene>
<dbReference type="InterPro" id="IPR006359">
    <property type="entry name" value="Tscrpt_elong_fac_GreA"/>
</dbReference>
<dbReference type="HAMAP" id="MF_00105">
    <property type="entry name" value="GreA_GreB"/>
    <property type="match status" value="1"/>
</dbReference>
<evidence type="ECO:0000256" key="2">
    <source>
        <dbReference type="ARBA" id="ARBA00013729"/>
    </source>
</evidence>
<dbReference type="InterPro" id="IPR036953">
    <property type="entry name" value="GreA/GreB_C_sf"/>
</dbReference>
<dbReference type="PANTHER" id="PTHR30437">
    <property type="entry name" value="TRANSCRIPTION ELONGATION FACTOR GREA"/>
    <property type="match status" value="1"/>
</dbReference>
<comment type="caution">
    <text evidence="11">The sequence shown here is derived from an EMBL/GenBank/DDBJ whole genome shotgun (WGS) entry which is preliminary data.</text>
</comment>
<evidence type="ECO:0000256" key="10">
    <source>
        <dbReference type="RuleBase" id="RU000556"/>
    </source>
</evidence>
<evidence type="ECO:0000313" key="12">
    <source>
        <dbReference type="Proteomes" id="UP000233425"/>
    </source>
</evidence>
<dbReference type="GeneID" id="93769353"/>
<dbReference type="GO" id="GO:0070063">
    <property type="term" value="F:RNA polymerase binding"/>
    <property type="evidence" value="ECO:0007669"/>
    <property type="project" value="InterPro"/>
</dbReference>
<evidence type="ECO:0000256" key="5">
    <source>
        <dbReference type="ARBA" id="ARBA00023125"/>
    </source>
</evidence>
<dbReference type="Gene3D" id="1.10.287.180">
    <property type="entry name" value="Transcription elongation factor, GreA/GreB, N-terminal domain"/>
    <property type="match status" value="1"/>
</dbReference>
<name>A0A2N0UIL6_9FIRM</name>
<dbReference type="NCBIfam" id="NF001263">
    <property type="entry name" value="PRK00226.1-4"/>
    <property type="match status" value="1"/>
</dbReference>
<dbReference type="EMBL" id="NNSR01000045">
    <property type="protein sequence ID" value="PKD30814.1"/>
    <property type="molecule type" value="Genomic_DNA"/>
</dbReference>
<evidence type="ECO:0000256" key="7">
    <source>
        <dbReference type="ARBA" id="ARBA00024916"/>
    </source>
</evidence>
<dbReference type="PROSITE" id="PS00829">
    <property type="entry name" value="GREAB_1"/>
    <property type="match status" value="1"/>
</dbReference>
<organism evidence="11 12">
    <name type="scientific">Ruminococcus bromii</name>
    <dbReference type="NCBI Taxonomy" id="40518"/>
    <lineage>
        <taxon>Bacteria</taxon>
        <taxon>Bacillati</taxon>
        <taxon>Bacillota</taxon>
        <taxon>Clostridia</taxon>
        <taxon>Eubacteriales</taxon>
        <taxon>Oscillospiraceae</taxon>
        <taxon>Ruminococcus</taxon>
    </lineage>
</organism>
<reference evidence="11" key="1">
    <citation type="journal article" date="2018" name="Environ. Microbiol.">
        <title>Sporulation capability and amylosome conservation among diverse human colonic and rumen isolates of the keystone starch-degrader Ruminococcus bromii.</title>
        <authorList>
            <person name="Mukhopadhya I."/>
            <person name="Morais S."/>
            <person name="Laverde-Gomez J."/>
            <person name="Sheridan P.O."/>
            <person name="Walker A.W."/>
            <person name="Kelly W."/>
            <person name="Klieve A.V."/>
            <person name="Ouwerkerk D."/>
            <person name="Duncan S.H."/>
            <person name="Louis P."/>
            <person name="Koropatkin N."/>
            <person name="Cockburn D."/>
            <person name="Kibler R."/>
            <person name="Cooper P.J."/>
            <person name="Sandoval C."/>
            <person name="Crost E."/>
            <person name="Juge N."/>
            <person name="Bayer E.A."/>
            <person name="Flint H.J."/>
        </authorList>
    </citation>
    <scope>NUCLEOTIDE SEQUENCE [LARGE SCALE GENOMIC DNA]</scope>
    <source>
        <strain evidence="11">ATCC 27255</strain>
    </source>
</reference>
<dbReference type="InterPro" id="IPR001437">
    <property type="entry name" value="Tscrpt_elong_fac_GreA/B_C"/>
</dbReference>
<dbReference type="PIRSF" id="PIRSF006092">
    <property type="entry name" value="GreA_GreB"/>
    <property type="match status" value="1"/>
</dbReference>
<dbReference type="PANTHER" id="PTHR30437:SF4">
    <property type="entry name" value="TRANSCRIPTION ELONGATION FACTOR GREA"/>
    <property type="match status" value="1"/>
</dbReference>
<dbReference type="InterPro" id="IPR018151">
    <property type="entry name" value="TF_GreA/GreB_CS"/>
</dbReference>
<evidence type="ECO:0000256" key="4">
    <source>
        <dbReference type="ARBA" id="ARBA00023054"/>
    </source>
</evidence>
<accession>A0A2N0UIL6</accession>
<comment type="function">
    <text evidence="7 9 10">Necessary for efficient RNA polymerase transcription elongation past template-encoded arresting sites. The arresting sites in DNA have the property of trapping a certain fraction of elongating RNA polymerases that pass through, resulting in locked ternary complexes. Cleavage of the nascent transcript by cleavage factors such as GreA or GreB allows the resumption of elongation from the new 3'terminus. GreA releases sequences of 2 to 3 nucleotides.</text>
</comment>
<sequence length="160" mass="17446">MAAKPTMLTAEGLKNLEEELAELKNVKRKEIAEKIKVARSYGDLSENSEYDDAKNEQAIMEARIATIESILKTAQIIDESETSNDKVHLTSVVTIEMVGTDRQMTYKIVGSGSNETNPAQGKISDESPVGKALMDRCVGDVVEVETPGGVKAFKILEISK</sequence>
<evidence type="ECO:0000256" key="9">
    <source>
        <dbReference type="HAMAP-Rule" id="MF_00105"/>
    </source>
</evidence>
<evidence type="ECO:0000256" key="8">
    <source>
        <dbReference type="ARBA" id="ARBA00030776"/>
    </source>
</evidence>
<dbReference type="FunFam" id="1.10.287.180:FF:000001">
    <property type="entry name" value="Transcription elongation factor GreA"/>
    <property type="match status" value="1"/>
</dbReference>
<dbReference type="AlphaFoldDB" id="A0A2N0UIL6"/>
<keyword evidence="6 9" id="KW-0804">Transcription</keyword>
<dbReference type="GO" id="GO:0032784">
    <property type="term" value="P:regulation of DNA-templated transcription elongation"/>
    <property type="evidence" value="ECO:0007669"/>
    <property type="project" value="UniProtKB-UniRule"/>
</dbReference>
<comment type="similarity">
    <text evidence="1 9 10">Belongs to the GreA/GreB family.</text>
</comment>
<dbReference type="InterPro" id="IPR036805">
    <property type="entry name" value="Tscrpt_elong_fac_GreA/B_N_sf"/>
</dbReference>
<evidence type="ECO:0000256" key="1">
    <source>
        <dbReference type="ARBA" id="ARBA00008213"/>
    </source>
</evidence>
<keyword evidence="4" id="KW-0175">Coiled coil</keyword>
<dbReference type="Gene3D" id="3.10.50.30">
    <property type="entry name" value="Transcription elongation factor, GreA/GreB, C-terminal domain"/>
    <property type="match status" value="1"/>
</dbReference>
<dbReference type="InterPro" id="IPR022691">
    <property type="entry name" value="Tscrpt_elong_fac_GreA/B_N"/>
</dbReference>
<dbReference type="InterPro" id="IPR028624">
    <property type="entry name" value="Tscrpt_elong_fac_GreA/B"/>
</dbReference>
<evidence type="ECO:0000313" key="11">
    <source>
        <dbReference type="EMBL" id="PKD30814.1"/>
    </source>
</evidence>